<proteinExistence type="predicted"/>
<dbReference type="AlphaFoldDB" id="A0A1T3C5F6"/>
<comment type="subcellular location">
    <subcellularLocation>
        <location evidence="1">Nucleus</location>
        <location evidence="1">Nucleolus</location>
    </subcellularLocation>
</comment>
<dbReference type="EMBL" id="LVVK01000023">
    <property type="protein sequence ID" value="OPB36314.1"/>
    <property type="molecule type" value="Genomic_DNA"/>
</dbReference>
<feature type="compositionally biased region" description="Basic residues" evidence="4">
    <location>
        <begin position="423"/>
        <end position="443"/>
    </location>
</feature>
<keyword evidence="3" id="KW-0539">Nucleus</keyword>
<feature type="compositionally biased region" description="Acidic residues" evidence="4">
    <location>
        <begin position="183"/>
        <end position="228"/>
    </location>
</feature>
<feature type="compositionally biased region" description="Acidic residues" evidence="4">
    <location>
        <begin position="155"/>
        <end position="175"/>
    </location>
</feature>
<feature type="region of interest" description="Disordered" evidence="4">
    <location>
        <begin position="1"/>
        <end position="272"/>
    </location>
</feature>
<feature type="compositionally biased region" description="Acidic residues" evidence="4">
    <location>
        <begin position="735"/>
        <end position="748"/>
    </location>
</feature>
<organism evidence="5 6">
    <name type="scientific">Trichoderma guizhouense</name>
    <dbReference type="NCBI Taxonomy" id="1491466"/>
    <lineage>
        <taxon>Eukaryota</taxon>
        <taxon>Fungi</taxon>
        <taxon>Dikarya</taxon>
        <taxon>Ascomycota</taxon>
        <taxon>Pezizomycotina</taxon>
        <taxon>Sordariomycetes</taxon>
        <taxon>Hypocreomycetidae</taxon>
        <taxon>Hypocreales</taxon>
        <taxon>Hypocreaceae</taxon>
        <taxon>Trichoderma</taxon>
    </lineage>
</organism>
<name>A0A1T3C5F6_9HYPO</name>
<reference evidence="5 6" key="1">
    <citation type="submission" date="2016-04" db="EMBL/GenBank/DDBJ databases">
        <title>Multiple horizontal gene transfer events from other fungi enriched the ability of the initially mycotrophic fungus Trichoderma (Ascomycota) to feed on dead plant biomass.</title>
        <authorList>
            <person name="Atanasova L."/>
            <person name="Chenthamara K."/>
            <person name="Zhang J."/>
            <person name="Grujic M."/>
            <person name="Henrissat B."/>
            <person name="Kuo A."/>
            <person name="Aertz A."/>
            <person name="Salamov A."/>
            <person name="Lipzen A."/>
            <person name="Labutti K."/>
            <person name="Barry K."/>
            <person name="Miao Y."/>
            <person name="Rahimi M.J."/>
            <person name="Shen Q."/>
            <person name="Grigoriev I.V."/>
            <person name="Kubicek C.P."/>
            <person name="Druzhinina I.S."/>
        </authorList>
    </citation>
    <scope>NUCLEOTIDE SEQUENCE [LARGE SCALE GENOMIC DNA]</scope>
    <source>
        <strain evidence="5 6">NJAU 4742</strain>
    </source>
</reference>
<evidence type="ECO:0000256" key="3">
    <source>
        <dbReference type="ARBA" id="ARBA00023242"/>
    </source>
</evidence>
<keyword evidence="2" id="KW-0597">Phosphoprotein</keyword>
<dbReference type="PANTHER" id="PTHR14150:SF12">
    <property type="entry name" value="U3 SMALL NUCLEOLAR RNA-ASSOCIATED PROTEIN 14 HOMOLOG A"/>
    <property type="match status" value="1"/>
</dbReference>
<dbReference type="GO" id="GO:0032040">
    <property type="term" value="C:small-subunit processome"/>
    <property type="evidence" value="ECO:0007669"/>
    <property type="project" value="InterPro"/>
</dbReference>
<feature type="compositionally biased region" description="Basic and acidic residues" evidence="4">
    <location>
        <begin position="43"/>
        <end position="67"/>
    </location>
</feature>
<comment type="caution">
    <text evidence="5">The sequence shown here is derived from an EMBL/GenBank/DDBJ whole genome shotgun (WGS) entry which is preliminary data.</text>
</comment>
<feature type="region of interest" description="Disordered" evidence="4">
    <location>
        <begin position="419"/>
        <end position="755"/>
    </location>
</feature>
<feature type="compositionally biased region" description="Acidic residues" evidence="4">
    <location>
        <begin position="116"/>
        <end position="135"/>
    </location>
</feature>
<protein>
    <submittedName>
        <fullName evidence="5">UTP14, encoding a component of the SSU processome</fullName>
    </submittedName>
</protein>
<feature type="compositionally biased region" description="Basic and acidic residues" evidence="4">
    <location>
        <begin position="469"/>
        <end position="488"/>
    </location>
</feature>
<dbReference type="OrthoDB" id="277439at2759"/>
<dbReference type="GO" id="GO:0006364">
    <property type="term" value="P:rRNA processing"/>
    <property type="evidence" value="ECO:0007669"/>
    <property type="project" value="InterPro"/>
</dbReference>
<accession>A0A1T3C5F6</accession>
<evidence type="ECO:0000313" key="5">
    <source>
        <dbReference type="EMBL" id="OPB36314.1"/>
    </source>
</evidence>
<sequence>MPGRQAHGRPLLSQPKAKSGPKKSKSRAQTNALNAFNIAQERFPTKEKKTPRARELDAEIEKKHAREEEDEDEEDEEEEGPKRKKIKAPQRSAAAGGDVEFGSDSEGNEWQLGGMADDDEDSEIESDDAFGDSDNEMFQGYAFRGSKTGQRKDDDSEDSDDSNDDQGETLGEEAIDLATALDQFEEESEEEEPEGDEGSEEEDSEDEEDSDESDGSEDVDDDSDEEADPERLKELKGLISGFGGEEDDDENSAPVSKNQKIDLGDLGLSGLNDPFMKQSVKLLKKESKETRPGASKKLDVPLSRREQGRIDRAAAYEKTNETLNRWTETVKQNRRAEHLIFPLPENSESAGLDRTELQPLTLKSAANELESTIMGIMEESGLSLEKEKKPKKQEFDEEGNLLTRKQVLERKRLEREINSREAKRAKRIKKIKSKAYHRVHRKQRERDEMATKEAMAEAGEIDSEEEREAQDRRRALERVGQRHKDSKWAKMGSKAKRAVWDDDFRSGLTEMARKDEELRRRKEGKNSRGAGDDSDETSSSGSDDDDNDDLRRQLDELEEEDDEPQSRLMKMKFMQKAEAAKKKANDDLIKEIRRELDGEEAQVSDEEEKGGEIGRRQYGNGAANPFSMPQNISAREAKRNRVKDSREEEQDVSFANGDGAPHITNGLVNHAWSTPAEATTSIAGAWSQGDSRRKKTSSARADDLDLNANILTASQPKPKSKPAKKSQSQSRAQDDSDDTSSESDSDAESENRLPLAIRDKALVARAFAGEDVVTEFQREKDEIAEEDDDKVIDNTLPGWGSWVGEGISAREKKRHQGRFLTKVEGIKKKDRKDAKLDKVIINEKRIKKNDRYLASQLPFPFESRQQYERALRLPVGPEWMTKETFQDNTKPRVIMKQGIITPMSKPSA</sequence>
<dbReference type="Proteomes" id="UP000191004">
    <property type="component" value="Unassembled WGS sequence"/>
</dbReference>
<feature type="compositionally biased region" description="Basic and acidic residues" evidence="4">
    <location>
        <begin position="444"/>
        <end position="455"/>
    </location>
</feature>
<feature type="region of interest" description="Disordered" evidence="4">
    <location>
        <begin position="380"/>
        <end position="401"/>
    </location>
</feature>
<evidence type="ECO:0000256" key="2">
    <source>
        <dbReference type="ARBA" id="ARBA00022553"/>
    </source>
</evidence>
<dbReference type="Pfam" id="PF04615">
    <property type="entry name" value="Utp14"/>
    <property type="match status" value="1"/>
</dbReference>
<gene>
    <name evidence="5" type="ORF">A0O28_0053930</name>
</gene>
<feature type="region of interest" description="Disordered" evidence="4">
    <location>
        <begin position="284"/>
        <end position="310"/>
    </location>
</feature>
<keyword evidence="6" id="KW-1185">Reference proteome</keyword>
<feature type="compositionally biased region" description="Basic and acidic residues" evidence="4">
    <location>
        <begin position="384"/>
        <end position="394"/>
    </location>
</feature>
<feature type="compositionally biased region" description="Acidic residues" evidence="4">
    <location>
        <begin position="459"/>
        <end position="468"/>
    </location>
</feature>
<feature type="compositionally biased region" description="Acidic residues" evidence="4">
    <location>
        <begin position="68"/>
        <end position="79"/>
    </location>
</feature>
<evidence type="ECO:0000256" key="1">
    <source>
        <dbReference type="ARBA" id="ARBA00004604"/>
    </source>
</evidence>
<evidence type="ECO:0000313" key="6">
    <source>
        <dbReference type="Proteomes" id="UP000191004"/>
    </source>
</evidence>
<feature type="compositionally biased region" description="Basic and acidic residues" evidence="4">
    <location>
        <begin position="578"/>
        <end position="596"/>
    </location>
</feature>
<feature type="compositionally biased region" description="Acidic residues" evidence="4">
    <location>
        <begin position="597"/>
        <end position="609"/>
    </location>
</feature>
<evidence type="ECO:0000256" key="4">
    <source>
        <dbReference type="SAM" id="MobiDB-lite"/>
    </source>
</evidence>
<dbReference type="InterPro" id="IPR006709">
    <property type="entry name" value="SSU_processome_Utp14"/>
</dbReference>
<dbReference type="PANTHER" id="PTHR14150">
    <property type="entry name" value="U3 SMALL NUCLEOLAR RNA-ASSOCIATED PROTEIN 14"/>
    <property type="match status" value="1"/>
</dbReference>
<feature type="compositionally biased region" description="Acidic residues" evidence="4">
    <location>
        <begin position="532"/>
        <end position="548"/>
    </location>
</feature>
<feature type="compositionally biased region" description="Basic and acidic residues" evidence="4">
    <location>
        <begin position="498"/>
        <end position="526"/>
    </location>
</feature>
<feature type="compositionally biased region" description="Basic and acidic residues" evidence="4">
    <location>
        <begin position="635"/>
        <end position="646"/>
    </location>
</feature>